<evidence type="ECO:0000313" key="2">
    <source>
        <dbReference type="Proteomes" id="UP001565447"/>
    </source>
</evidence>
<name>A0ACC6UGW8_STRAO</name>
<gene>
    <name evidence="1" type="ORF">RKD21_000936</name>
</gene>
<dbReference type="EMBL" id="JBGCBD010000002">
    <property type="protein sequence ID" value="MEY9810679.1"/>
    <property type="molecule type" value="Genomic_DNA"/>
</dbReference>
<reference evidence="1" key="1">
    <citation type="submission" date="2024-07" db="EMBL/GenBank/DDBJ databases">
        <title>Genome sequencing of plant associated microbes to promote plant fitness in Sorghum bicolor and Oryza sativa.</title>
        <authorList>
            <person name="Coleman-Derr D."/>
        </authorList>
    </citation>
    <scope>NUCLEOTIDE SEQUENCE</scope>
    <source>
        <strain evidence="1">SAI-173</strain>
    </source>
</reference>
<proteinExistence type="predicted"/>
<accession>A0ACC6UGW8</accession>
<protein>
    <submittedName>
        <fullName evidence="1">Uncharacterized protein</fullName>
    </submittedName>
</protein>
<comment type="caution">
    <text evidence="1">The sequence shown here is derived from an EMBL/GenBank/DDBJ whole genome shotgun (WGS) entry which is preliminary data.</text>
</comment>
<dbReference type="Proteomes" id="UP001565447">
    <property type="component" value="Unassembled WGS sequence"/>
</dbReference>
<organism evidence="1 2">
    <name type="scientific">Streptomyces albogriseolus</name>
    <dbReference type="NCBI Taxonomy" id="1887"/>
    <lineage>
        <taxon>Bacteria</taxon>
        <taxon>Bacillati</taxon>
        <taxon>Actinomycetota</taxon>
        <taxon>Actinomycetes</taxon>
        <taxon>Kitasatosporales</taxon>
        <taxon>Streptomycetaceae</taxon>
        <taxon>Streptomyces</taxon>
        <taxon>Streptomyces albogriseolus group</taxon>
    </lineage>
</organism>
<evidence type="ECO:0000313" key="1">
    <source>
        <dbReference type="EMBL" id="MEY9810679.1"/>
    </source>
</evidence>
<sequence>MTVPSTRRKPRTRVSPREVVLTNAHHVAPTAQYQRSPDTSWPTSRANPAPAVAWTACRVVMRASPVPPGGAGTVTGGSRRS</sequence>
<keyword evidence="2" id="KW-1185">Reference proteome</keyword>